<reference evidence="4" key="2">
    <citation type="submission" date="2023-05" db="EMBL/GenBank/DDBJ databases">
        <authorList>
            <consortium name="Lawrence Berkeley National Laboratory"/>
            <person name="Steindorff A."/>
            <person name="Hensen N."/>
            <person name="Bonometti L."/>
            <person name="Westerberg I."/>
            <person name="Brannstrom I.O."/>
            <person name="Guillou S."/>
            <person name="Cros-Aarteil S."/>
            <person name="Calhoun S."/>
            <person name="Haridas S."/>
            <person name="Kuo A."/>
            <person name="Mondo S."/>
            <person name="Pangilinan J."/>
            <person name="Riley R."/>
            <person name="Labutti K."/>
            <person name="Andreopoulos B."/>
            <person name="Lipzen A."/>
            <person name="Chen C."/>
            <person name="Yanf M."/>
            <person name="Daum C."/>
            <person name="Ng V."/>
            <person name="Clum A."/>
            <person name="Ohm R."/>
            <person name="Martin F."/>
            <person name="Silar P."/>
            <person name="Natvig D."/>
            <person name="Lalanne C."/>
            <person name="Gautier V."/>
            <person name="Ament-Velasquez S.L."/>
            <person name="Kruys A."/>
            <person name="Hutchinson M.I."/>
            <person name="Powell A.J."/>
            <person name="Barry K."/>
            <person name="Miller A.N."/>
            <person name="Grigoriev I.V."/>
            <person name="Debuchy R."/>
            <person name="Gladieux P."/>
            <person name="Thoren M.H."/>
            <person name="Johannesson H."/>
        </authorList>
    </citation>
    <scope>NUCLEOTIDE SEQUENCE</scope>
    <source>
        <strain evidence="4">PSN243</strain>
    </source>
</reference>
<organism evidence="4 5">
    <name type="scientific">Podospora aff. communis PSN243</name>
    <dbReference type="NCBI Taxonomy" id="3040156"/>
    <lineage>
        <taxon>Eukaryota</taxon>
        <taxon>Fungi</taxon>
        <taxon>Dikarya</taxon>
        <taxon>Ascomycota</taxon>
        <taxon>Pezizomycotina</taxon>
        <taxon>Sordariomycetes</taxon>
        <taxon>Sordariomycetidae</taxon>
        <taxon>Sordariales</taxon>
        <taxon>Podosporaceae</taxon>
        <taxon>Podospora</taxon>
    </lineage>
</organism>
<dbReference type="InterPro" id="IPR036864">
    <property type="entry name" value="Zn2-C6_fun-type_DNA-bd_sf"/>
</dbReference>
<accession>A0AAV9GFL4</accession>
<name>A0AAV9GFL4_9PEZI</name>
<sequence length="464" mass="52653">CDGVRPICSACIRRKDRNCEYPVKEGAVSRLSDLRQNFEELERENHDFKDLFAYIRQKPENEAFELYRRLRMSEDPLKTLRQFRDAETLLALPTYATPSCTAEKFMHEIEADALAKSPLRVPARPWTSVAGDGLVSSLISSFFKWDDCIMYPFVDRDLFLRDMRNSEPSSSQYCSSLLVNIICATRSLMSDRVKFVRMTTGHDPGAAFLMEAKKHVDEELNKMCLTTVQGVYMLAVYCCCEGNSRAGSMYRFAALQMLRKMKPGALHAMLNANIPKEAELQRAFSKLCWGIFVFELMLAESSLSAPEMGPPPVPIIYDEESLMNHNLDVTGRSFITGSPEPPTAPGVFPAACEAARLYYDIQIYNQRPHGRVGCDPDMFQRHEIFKKLSNLELALPPRLDYRRNRAPGTMFLKLFLNMIALSILRPLPPSTPFQHDPSNPSRPCTTAKSLMIRLCAVDIEIVES</sequence>
<dbReference type="AlphaFoldDB" id="A0AAV9GFL4"/>
<dbReference type="InterPro" id="IPR007219">
    <property type="entry name" value="XnlR_reg_dom"/>
</dbReference>
<reference evidence="4" key="1">
    <citation type="journal article" date="2023" name="Mol. Phylogenet. Evol.">
        <title>Genome-scale phylogeny and comparative genomics of the fungal order Sordariales.</title>
        <authorList>
            <person name="Hensen N."/>
            <person name="Bonometti L."/>
            <person name="Westerberg I."/>
            <person name="Brannstrom I.O."/>
            <person name="Guillou S."/>
            <person name="Cros-Aarteil S."/>
            <person name="Calhoun S."/>
            <person name="Haridas S."/>
            <person name="Kuo A."/>
            <person name="Mondo S."/>
            <person name="Pangilinan J."/>
            <person name="Riley R."/>
            <person name="LaButti K."/>
            <person name="Andreopoulos B."/>
            <person name="Lipzen A."/>
            <person name="Chen C."/>
            <person name="Yan M."/>
            <person name="Daum C."/>
            <person name="Ng V."/>
            <person name="Clum A."/>
            <person name="Steindorff A."/>
            <person name="Ohm R.A."/>
            <person name="Martin F."/>
            <person name="Silar P."/>
            <person name="Natvig D.O."/>
            <person name="Lalanne C."/>
            <person name="Gautier V."/>
            <person name="Ament-Velasquez S.L."/>
            <person name="Kruys A."/>
            <person name="Hutchinson M.I."/>
            <person name="Powell A.J."/>
            <person name="Barry K."/>
            <person name="Miller A.N."/>
            <person name="Grigoriev I.V."/>
            <person name="Debuchy R."/>
            <person name="Gladieux P."/>
            <person name="Hiltunen Thoren M."/>
            <person name="Johannesson H."/>
        </authorList>
    </citation>
    <scope>NUCLEOTIDE SEQUENCE</scope>
    <source>
        <strain evidence="4">PSN243</strain>
    </source>
</reference>
<dbReference type="GO" id="GO:0008270">
    <property type="term" value="F:zinc ion binding"/>
    <property type="evidence" value="ECO:0007669"/>
    <property type="project" value="InterPro"/>
</dbReference>
<dbReference type="EMBL" id="MU865959">
    <property type="protein sequence ID" value="KAK4446165.1"/>
    <property type="molecule type" value="Genomic_DNA"/>
</dbReference>
<feature type="non-terminal residue" evidence="4">
    <location>
        <position position="464"/>
    </location>
</feature>
<gene>
    <name evidence="4" type="ORF">QBC34DRAFT_271049</name>
</gene>
<evidence type="ECO:0000259" key="3">
    <source>
        <dbReference type="Pfam" id="PF04082"/>
    </source>
</evidence>
<evidence type="ECO:0000256" key="2">
    <source>
        <dbReference type="SAM" id="Coils"/>
    </source>
</evidence>
<comment type="caution">
    <text evidence="4">The sequence shown here is derived from an EMBL/GenBank/DDBJ whole genome shotgun (WGS) entry which is preliminary data.</text>
</comment>
<feature type="domain" description="Xylanolytic transcriptional activator regulatory" evidence="3">
    <location>
        <begin position="139"/>
        <end position="299"/>
    </location>
</feature>
<feature type="non-terminal residue" evidence="4">
    <location>
        <position position="1"/>
    </location>
</feature>
<evidence type="ECO:0000313" key="4">
    <source>
        <dbReference type="EMBL" id="KAK4446165.1"/>
    </source>
</evidence>
<dbReference type="PANTHER" id="PTHR47256">
    <property type="entry name" value="ZN(II)2CYS6 TRANSCRIPTION FACTOR (EUROFUNG)-RELATED"/>
    <property type="match status" value="1"/>
</dbReference>
<feature type="coiled-coil region" evidence="2">
    <location>
        <begin position="24"/>
        <end position="51"/>
    </location>
</feature>
<dbReference type="CDD" id="cd12148">
    <property type="entry name" value="fungal_TF_MHR"/>
    <property type="match status" value="1"/>
</dbReference>
<dbReference type="InterPro" id="IPR053187">
    <property type="entry name" value="Notoamide_regulator"/>
</dbReference>
<dbReference type="Gene3D" id="4.10.240.10">
    <property type="entry name" value="Zn(2)-C6 fungal-type DNA-binding domain"/>
    <property type="match status" value="1"/>
</dbReference>
<dbReference type="GO" id="GO:0006351">
    <property type="term" value="P:DNA-templated transcription"/>
    <property type="evidence" value="ECO:0007669"/>
    <property type="project" value="InterPro"/>
</dbReference>
<dbReference type="GO" id="GO:0000981">
    <property type="term" value="F:DNA-binding transcription factor activity, RNA polymerase II-specific"/>
    <property type="evidence" value="ECO:0007669"/>
    <property type="project" value="InterPro"/>
</dbReference>
<dbReference type="Proteomes" id="UP001321760">
    <property type="component" value="Unassembled WGS sequence"/>
</dbReference>
<protein>
    <submittedName>
        <fullName evidence="4">Nitrogen assimilation transcription factor nirA</fullName>
    </submittedName>
</protein>
<proteinExistence type="predicted"/>
<evidence type="ECO:0000256" key="1">
    <source>
        <dbReference type="ARBA" id="ARBA00023242"/>
    </source>
</evidence>
<keyword evidence="1" id="KW-0539">Nucleus</keyword>
<dbReference type="GO" id="GO:0003677">
    <property type="term" value="F:DNA binding"/>
    <property type="evidence" value="ECO:0007669"/>
    <property type="project" value="InterPro"/>
</dbReference>
<dbReference type="PANTHER" id="PTHR47256:SF1">
    <property type="entry name" value="ZN(II)2CYS6 TRANSCRIPTION FACTOR (EUROFUNG)"/>
    <property type="match status" value="1"/>
</dbReference>
<keyword evidence="2" id="KW-0175">Coiled coil</keyword>
<evidence type="ECO:0000313" key="5">
    <source>
        <dbReference type="Proteomes" id="UP001321760"/>
    </source>
</evidence>
<keyword evidence="5" id="KW-1185">Reference proteome</keyword>
<dbReference type="Pfam" id="PF04082">
    <property type="entry name" value="Fungal_trans"/>
    <property type="match status" value="1"/>
</dbReference>